<dbReference type="EC" id="5.3.2.-" evidence="4"/>
<gene>
    <name evidence="6" type="ORF">FTV88_2027</name>
</gene>
<keyword evidence="2 4" id="KW-0413">Isomerase</keyword>
<dbReference type="NCBIfam" id="TIGR00013">
    <property type="entry name" value="taut"/>
    <property type="match status" value="1"/>
</dbReference>
<keyword evidence="7" id="KW-1185">Reference proteome</keyword>
<name>A0A5Q2N6D8_9FIRM</name>
<dbReference type="NCBIfam" id="NF002571">
    <property type="entry name" value="PRK02220.1"/>
    <property type="match status" value="1"/>
</dbReference>
<evidence type="ECO:0000256" key="2">
    <source>
        <dbReference type="ARBA" id="ARBA00023235"/>
    </source>
</evidence>
<dbReference type="GO" id="GO:0016853">
    <property type="term" value="F:isomerase activity"/>
    <property type="evidence" value="ECO:0007669"/>
    <property type="project" value="UniProtKB-UniRule"/>
</dbReference>
<evidence type="ECO:0000256" key="4">
    <source>
        <dbReference type="RuleBase" id="RU362032"/>
    </source>
</evidence>
<dbReference type="PANTHER" id="PTHR35530:SF1">
    <property type="entry name" value="2-HYDROXYMUCONATE TAUTOMERASE"/>
    <property type="match status" value="1"/>
</dbReference>
<comment type="similarity">
    <text evidence="1 4">Belongs to the 4-oxalocrotonate tautomerase family.</text>
</comment>
<dbReference type="PANTHER" id="PTHR35530">
    <property type="entry name" value="TAUTOMERASE-RELATED"/>
    <property type="match status" value="1"/>
</dbReference>
<dbReference type="Gene3D" id="3.30.429.10">
    <property type="entry name" value="Macrophage Migration Inhibitory Factor"/>
    <property type="match status" value="1"/>
</dbReference>
<dbReference type="KEGG" id="hcv:FTV88_2027"/>
<dbReference type="InterPro" id="IPR004370">
    <property type="entry name" value="4-OT-like_dom"/>
</dbReference>
<evidence type="ECO:0000256" key="1">
    <source>
        <dbReference type="ARBA" id="ARBA00006723"/>
    </source>
</evidence>
<dbReference type="EMBL" id="CP045875">
    <property type="protein sequence ID" value="QGG48125.1"/>
    <property type="molecule type" value="Genomic_DNA"/>
</dbReference>
<evidence type="ECO:0000313" key="6">
    <source>
        <dbReference type="EMBL" id="QGG48125.1"/>
    </source>
</evidence>
<feature type="active site" description="Proton acceptor; via imino nitrogen" evidence="3">
    <location>
        <position position="2"/>
    </location>
</feature>
<evidence type="ECO:0000313" key="7">
    <source>
        <dbReference type="Proteomes" id="UP000366051"/>
    </source>
</evidence>
<dbReference type="OrthoDB" id="5405937at2"/>
<dbReference type="SUPFAM" id="SSF55331">
    <property type="entry name" value="Tautomerase/MIF"/>
    <property type="match status" value="1"/>
</dbReference>
<dbReference type="AlphaFoldDB" id="A0A5Q2N6D8"/>
<sequence>MPIVQVTMLEGRTEEQKRELAKAITQAFVDTCGAKAESVTLSIHDVPTENIALGGTLISDLRRNPA</sequence>
<dbReference type="InterPro" id="IPR018191">
    <property type="entry name" value="4-OT"/>
</dbReference>
<reference evidence="7" key="1">
    <citation type="submission" date="2019-11" db="EMBL/GenBank/DDBJ databases">
        <title>Genome sequence of Heliorestis convoluta strain HH, an alkaliphilic and minimalistic phototrophic bacterium from a soda lake in Egypt.</title>
        <authorList>
            <person name="Dewey E.D."/>
            <person name="Stokes L.M."/>
            <person name="Burchell B.M."/>
            <person name="Shaffer K.N."/>
            <person name="Huntington A.M."/>
            <person name="Baker J.M."/>
            <person name="Nadendla S."/>
            <person name="Giglio M.G."/>
            <person name="Touchman J.W."/>
            <person name="Blankenship R.E."/>
            <person name="Madigan M.T."/>
            <person name="Sattley W.M."/>
        </authorList>
    </citation>
    <scope>NUCLEOTIDE SEQUENCE [LARGE SCALE GENOMIC DNA]</scope>
    <source>
        <strain evidence="7">HH</strain>
    </source>
</reference>
<feature type="domain" description="4-oxalocrotonate tautomerase-like" evidence="5">
    <location>
        <begin position="2"/>
        <end position="60"/>
    </location>
</feature>
<dbReference type="Proteomes" id="UP000366051">
    <property type="component" value="Chromosome"/>
</dbReference>
<evidence type="ECO:0000259" key="5">
    <source>
        <dbReference type="Pfam" id="PF01361"/>
    </source>
</evidence>
<evidence type="ECO:0000256" key="3">
    <source>
        <dbReference type="PIRSR" id="PIRSR618191-1"/>
    </source>
</evidence>
<proteinExistence type="inferred from homology"/>
<dbReference type="InterPro" id="IPR014347">
    <property type="entry name" value="Tautomerase/MIF_sf"/>
</dbReference>
<dbReference type="Pfam" id="PF01361">
    <property type="entry name" value="Tautomerase"/>
    <property type="match status" value="1"/>
</dbReference>
<organism evidence="6 7">
    <name type="scientific">Heliorestis convoluta</name>
    <dbReference type="NCBI Taxonomy" id="356322"/>
    <lineage>
        <taxon>Bacteria</taxon>
        <taxon>Bacillati</taxon>
        <taxon>Bacillota</taxon>
        <taxon>Clostridia</taxon>
        <taxon>Eubacteriales</taxon>
        <taxon>Heliobacteriaceae</taxon>
        <taxon>Heliorestis</taxon>
    </lineage>
</organism>
<protein>
    <recommendedName>
        <fullName evidence="4">Tautomerase</fullName>
        <ecNumber evidence="4">5.3.2.-</ecNumber>
    </recommendedName>
</protein>
<accession>A0A5Q2N6D8</accession>